<feature type="transmembrane region" description="Helical" evidence="5">
    <location>
        <begin position="20"/>
        <end position="50"/>
    </location>
</feature>
<feature type="transmembrane region" description="Helical" evidence="5">
    <location>
        <begin position="110"/>
        <end position="128"/>
    </location>
</feature>
<reference evidence="6" key="1">
    <citation type="submission" date="2014-06" db="EMBL/GenBank/DDBJ databases">
        <title>Key roles for freshwater Actinobacteria revealed by deep metagenomic sequencing.</title>
        <authorList>
            <person name="Ghai R."/>
            <person name="Mizuno C.M."/>
            <person name="Picazo A."/>
            <person name="Camacho A."/>
            <person name="Rodriguez-Valera F."/>
        </authorList>
    </citation>
    <scope>NUCLEOTIDE SEQUENCE</scope>
</reference>
<dbReference type="InterPro" id="IPR002781">
    <property type="entry name" value="TM_pro_TauE-like"/>
</dbReference>
<name>A0A094QSB8_9ZZZZ</name>
<keyword evidence="3 5" id="KW-1133">Transmembrane helix</keyword>
<dbReference type="EMBL" id="JNSL01000058">
    <property type="protein sequence ID" value="KGA17586.1"/>
    <property type="molecule type" value="Genomic_DNA"/>
</dbReference>
<organism evidence="6">
    <name type="scientific">freshwater metagenome</name>
    <dbReference type="NCBI Taxonomy" id="449393"/>
    <lineage>
        <taxon>unclassified sequences</taxon>
        <taxon>metagenomes</taxon>
        <taxon>ecological metagenomes</taxon>
    </lineage>
</organism>
<evidence type="ECO:0000313" key="6">
    <source>
        <dbReference type="EMBL" id="KGA17586.1"/>
    </source>
</evidence>
<comment type="caution">
    <text evidence="6">The sequence shown here is derived from an EMBL/GenBank/DDBJ whole genome shotgun (WGS) entry which is preliminary data.</text>
</comment>
<feature type="transmembrane region" description="Helical" evidence="5">
    <location>
        <begin position="56"/>
        <end position="74"/>
    </location>
</feature>
<dbReference type="PANTHER" id="PTHR43701:SF5">
    <property type="entry name" value="MEMBRANE TRANSPORTER PROTEIN-RELATED"/>
    <property type="match status" value="1"/>
</dbReference>
<comment type="subcellular location">
    <subcellularLocation>
        <location evidence="1">Membrane</location>
        <topology evidence="1">Multi-pass membrane protein</topology>
    </subcellularLocation>
</comment>
<dbReference type="GO" id="GO:0016020">
    <property type="term" value="C:membrane"/>
    <property type="evidence" value="ECO:0007669"/>
    <property type="project" value="UniProtKB-SubCell"/>
</dbReference>
<feature type="transmembrane region" description="Helical" evidence="5">
    <location>
        <begin position="86"/>
        <end position="104"/>
    </location>
</feature>
<feature type="transmembrane region" description="Helical" evidence="5">
    <location>
        <begin position="140"/>
        <end position="157"/>
    </location>
</feature>
<dbReference type="AlphaFoldDB" id="A0A094QSB8"/>
<dbReference type="InterPro" id="IPR051598">
    <property type="entry name" value="TSUP/Inactive_protease-like"/>
</dbReference>
<gene>
    <name evidence="6" type="ORF">GM51_10075</name>
</gene>
<dbReference type="PANTHER" id="PTHR43701">
    <property type="entry name" value="MEMBRANE TRANSPORTER PROTEIN MJ0441-RELATED"/>
    <property type="match status" value="1"/>
</dbReference>
<protein>
    <submittedName>
        <fullName evidence="6">Uncharacterized protein</fullName>
    </submittedName>
</protein>
<sequence>MCCHHSLEANVPGIQNVDFLIALCLMLGAILYTSVGHAGSSVYIAIMSLFGVPAQVIKPTALVLNIIVSSYTSFRYISAKLFDLKLYIPLAVGAIPMAFLGGSIDLPSNIYKPIVGAILFFAGIMFVFQLNPQGTKEPKHPPVAIAVLTGAVIGLLSGLTGTGGGIFLSPLIIFFAWTTVKGASGTAALFILTNSVFGLLGHISSVSELPDALWLYAIAVIIGALIGTRLGIKQFSNDMVKRALGAVLLIAGAKLMFNL</sequence>
<keyword evidence="4 5" id="KW-0472">Membrane</keyword>
<keyword evidence="2 5" id="KW-0812">Transmembrane</keyword>
<evidence type="ECO:0000256" key="5">
    <source>
        <dbReference type="SAM" id="Phobius"/>
    </source>
</evidence>
<evidence type="ECO:0000256" key="3">
    <source>
        <dbReference type="ARBA" id="ARBA00022989"/>
    </source>
</evidence>
<evidence type="ECO:0000256" key="2">
    <source>
        <dbReference type="ARBA" id="ARBA00022692"/>
    </source>
</evidence>
<proteinExistence type="predicted"/>
<dbReference type="Pfam" id="PF01925">
    <property type="entry name" value="TauE"/>
    <property type="match status" value="1"/>
</dbReference>
<evidence type="ECO:0000256" key="1">
    <source>
        <dbReference type="ARBA" id="ARBA00004141"/>
    </source>
</evidence>
<feature type="transmembrane region" description="Helical" evidence="5">
    <location>
        <begin position="213"/>
        <end position="232"/>
    </location>
</feature>
<accession>A0A094QSB8</accession>
<evidence type="ECO:0000256" key="4">
    <source>
        <dbReference type="ARBA" id="ARBA00023136"/>
    </source>
</evidence>